<evidence type="ECO:0000313" key="2">
    <source>
        <dbReference type="EMBL" id="MBE8713234.1"/>
    </source>
</evidence>
<reference evidence="2" key="1">
    <citation type="submission" date="2018-02" db="EMBL/GenBank/DDBJ databases">
        <authorList>
            <person name="Vasarhelyi B.M."/>
            <person name="Deshmukh S."/>
            <person name="Balint B."/>
            <person name="Kukolya J."/>
        </authorList>
    </citation>
    <scope>NUCLEOTIDE SEQUENCE</scope>
    <source>
        <strain evidence="2">KB22</strain>
    </source>
</reference>
<sequence length="177" mass="21208">MTIKNNNMDESIEHGVDSRYHSKEEQESESVKLMQARLDRMKNLSKGQVRSAKLVQLKLKMENYLKNPVYDSHNYFTDFLRIYIDSIYSKHSEFAVDMNITPVFLSQLINNHREPKDEFIMKLMIHSEKAFANVCDFQEENWYQVYFQEKICDTMSNREKWKPKLEKQIKLGKLLEI</sequence>
<name>A0A928YPT4_9SPHI</name>
<evidence type="ECO:0000313" key="3">
    <source>
        <dbReference type="Proteomes" id="UP000616201"/>
    </source>
</evidence>
<evidence type="ECO:0000256" key="1">
    <source>
        <dbReference type="SAM" id="MobiDB-lite"/>
    </source>
</evidence>
<accession>A0A928YPT4</accession>
<dbReference type="Proteomes" id="UP000616201">
    <property type="component" value="Unassembled WGS sequence"/>
</dbReference>
<dbReference type="EMBL" id="PRDK01000004">
    <property type="protein sequence ID" value="MBE8713234.1"/>
    <property type="molecule type" value="Genomic_DNA"/>
</dbReference>
<feature type="region of interest" description="Disordered" evidence="1">
    <location>
        <begin position="1"/>
        <end position="29"/>
    </location>
</feature>
<dbReference type="AlphaFoldDB" id="A0A928YPT4"/>
<protein>
    <submittedName>
        <fullName evidence="2">Uncharacterized protein</fullName>
    </submittedName>
</protein>
<comment type="caution">
    <text evidence="2">The sequence shown here is derived from an EMBL/GenBank/DDBJ whole genome shotgun (WGS) entry which is preliminary data.</text>
</comment>
<proteinExistence type="predicted"/>
<keyword evidence="3" id="KW-1185">Reference proteome</keyword>
<gene>
    <name evidence="2" type="ORF">C4F49_06050</name>
</gene>
<organism evidence="2 3">
    <name type="scientific">Sphingobacterium hungaricum</name>
    <dbReference type="NCBI Taxonomy" id="2082723"/>
    <lineage>
        <taxon>Bacteria</taxon>
        <taxon>Pseudomonadati</taxon>
        <taxon>Bacteroidota</taxon>
        <taxon>Sphingobacteriia</taxon>
        <taxon>Sphingobacteriales</taxon>
        <taxon>Sphingobacteriaceae</taxon>
        <taxon>Sphingobacterium</taxon>
    </lineage>
</organism>
<feature type="compositionally biased region" description="Basic and acidic residues" evidence="1">
    <location>
        <begin position="11"/>
        <end position="25"/>
    </location>
</feature>